<comment type="similarity">
    <text evidence="11 12">Belongs to the TonB-dependent receptor family.</text>
</comment>
<keyword evidence="10 11" id="KW-0998">Cell outer membrane</keyword>
<dbReference type="Gene3D" id="2.40.170.20">
    <property type="entry name" value="TonB-dependent receptor, beta-barrel domain"/>
    <property type="match status" value="1"/>
</dbReference>
<dbReference type="PANTHER" id="PTHR32552:SF81">
    <property type="entry name" value="TONB-DEPENDENT OUTER MEMBRANE RECEPTOR"/>
    <property type="match status" value="1"/>
</dbReference>
<dbReference type="Pfam" id="PF07715">
    <property type="entry name" value="Plug"/>
    <property type="match status" value="1"/>
</dbReference>
<feature type="region of interest" description="Disordered" evidence="13">
    <location>
        <begin position="273"/>
        <end position="292"/>
    </location>
</feature>
<accession>A0A3L9ZYU2</accession>
<keyword evidence="6" id="KW-0408">Iron</keyword>
<dbReference type="GO" id="GO:0009279">
    <property type="term" value="C:cell outer membrane"/>
    <property type="evidence" value="ECO:0007669"/>
    <property type="project" value="UniProtKB-SubCell"/>
</dbReference>
<keyword evidence="18" id="KW-1185">Reference proteome</keyword>
<dbReference type="InterPro" id="IPR000531">
    <property type="entry name" value="Beta-barrel_TonB"/>
</dbReference>
<dbReference type="AlphaFoldDB" id="A0A3L9ZYU2"/>
<dbReference type="Pfam" id="PF00593">
    <property type="entry name" value="TonB_dep_Rec_b-barrel"/>
    <property type="match status" value="1"/>
</dbReference>
<feature type="signal peptide" evidence="14">
    <location>
        <begin position="1"/>
        <end position="28"/>
    </location>
</feature>
<proteinExistence type="inferred from homology"/>
<keyword evidence="8 12" id="KW-0798">TonB box</keyword>
<evidence type="ECO:0000256" key="12">
    <source>
        <dbReference type="RuleBase" id="RU003357"/>
    </source>
</evidence>
<evidence type="ECO:0000259" key="15">
    <source>
        <dbReference type="Pfam" id="PF00593"/>
    </source>
</evidence>
<keyword evidence="2 11" id="KW-0813">Transport</keyword>
<dbReference type="InterPro" id="IPR039426">
    <property type="entry name" value="TonB-dep_rcpt-like"/>
</dbReference>
<organism evidence="17 18">
    <name type="scientific">Umboniibacter marinipuniceus</name>
    <dbReference type="NCBI Taxonomy" id="569599"/>
    <lineage>
        <taxon>Bacteria</taxon>
        <taxon>Pseudomonadati</taxon>
        <taxon>Pseudomonadota</taxon>
        <taxon>Gammaproteobacteria</taxon>
        <taxon>Cellvibrionales</taxon>
        <taxon>Cellvibrionaceae</taxon>
        <taxon>Umboniibacter</taxon>
    </lineage>
</organism>
<dbReference type="RefSeq" id="WP_121877738.1">
    <property type="nucleotide sequence ID" value="NZ_REFJ01000007.1"/>
</dbReference>
<protein>
    <submittedName>
        <fullName evidence="17">Iron complex outermembrane receptor protein</fullName>
    </submittedName>
</protein>
<comment type="subcellular location">
    <subcellularLocation>
        <location evidence="1 11">Cell outer membrane</location>
        <topology evidence="1 11">Multi-pass membrane protein</topology>
    </subcellularLocation>
</comment>
<gene>
    <name evidence="17" type="ORF">DFR27_2435</name>
</gene>
<dbReference type="Proteomes" id="UP000267187">
    <property type="component" value="Unassembled WGS sequence"/>
</dbReference>
<keyword evidence="17" id="KW-0675">Receptor</keyword>
<reference evidence="17 18" key="1">
    <citation type="submission" date="2018-10" db="EMBL/GenBank/DDBJ databases">
        <title>Genomic Encyclopedia of Type Strains, Phase IV (KMG-IV): sequencing the most valuable type-strain genomes for metagenomic binning, comparative biology and taxonomic classification.</title>
        <authorList>
            <person name="Goeker M."/>
        </authorList>
    </citation>
    <scope>NUCLEOTIDE SEQUENCE [LARGE SCALE GENOMIC DNA]</scope>
    <source>
        <strain evidence="17 18">DSM 25080</strain>
    </source>
</reference>
<dbReference type="PROSITE" id="PS52016">
    <property type="entry name" value="TONB_DEPENDENT_REC_3"/>
    <property type="match status" value="1"/>
</dbReference>
<keyword evidence="9 11" id="KW-0472">Membrane</keyword>
<evidence type="ECO:0000256" key="8">
    <source>
        <dbReference type="ARBA" id="ARBA00023077"/>
    </source>
</evidence>
<feature type="compositionally biased region" description="Polar residues" evidence="13">
    <location>
        <begin position="281"/>
        <end position="290"/>
    </location>
</feature>
<evidence type="ECO:0000256" key="2">
    <source>
        <dbReference type="ARBA" id="ARBA00022448"/>
    </source>
</evidence>
<evidence type="ECO:0000313" key="17">
    <source>
        <dbReference type="EMBL" id="RMA77616.1"/>
    </source>
</evidence>
<evidence type="ECO:0000313" key="18">
    <source>
        <dbReference type="Proteomes" id="UP000267187"/>
    </source>
</evidence>
<evidence type="ECO:0000256" key="10">
    <source>
        <dbReference type="ARBA" id="ARBA00023237"/>
    </source>
</evidence>
<feature type="domain" description="TonB-dependent receptor plug" evidence="16">
    <location>
        <begin position="45"/>
        <end position="153"/>
    </location>
</feature>
<keyword evidence="4" id="KW-0410">Iron transport</keyword>
<evidence type="ECO:0000256" key="1">
    <source>
        <dbReference type="ARBA" id="ARBA00004571"/>
    </source>
</evidence>
<sequence>MSATFSKTRTLLATAIAAVVGLPGLAQAQVMEEVVVTAQKREQNLQDVGVSVSAFTGEQTKALGWDSSEDIAAQTPGLIATSFSGDSSVSIFTLRGVGQNDFADHQEAPSAMYVDGVYISATGAAGAQMFDVDRVEVLRGPQGTLFGRNATGGLVHIINNKPTDEFEAYINATVASYNQRRVEMAVSGGITDSVMGRFSLLKDDADGYFDNLSGEDARNRDLLSMRGQLAVEFDDDIRLDLSAWSNVVDRNVAGAYDFRPAYKEVGDIDTDWQGTPDESPAPNQGFQNPTGVIDKDAKGYTATLSVDFESMTFTSITDYQNLEKYYLEDSDGNSDRTLEYWSDQDTSQFSQELRLNGSNETLSWTTGLYFLNIDGEYASNIDMPTFGGATTNDFTLETTSWSAFGQVEYNLTDALALTVGGRYVVDEKDFVLDSYCTPSALGAPGAVMPPWGAINDCSGFTSGDPNNPIVAEIPNPVALDRSDSDFSGKVQLDYRLSDDTLLYAGVSRGMKGGGFTAPLDGFLPVSELSFEPEILTSYEAGFKSRLFDGAGRLNASIFSYDYSDYQAFVFQGLTSVVKNHDASITGGEIEFYISPAEGWDVSLGTAFLDARVHDVELTPGGGDYADQDMITAPDLTANWLVRKSFSMNNGELAFQVDGSYTGEQQFNTTNSALTHADAYTLWNARASYVRESGSNSWEVAAFAKNFGNEEYLTYAFDLGEFFGYTLQVYGPPRWVGVELQYSFN</sequence>
<evidence type="ECO:0000256" key="9">
    <source>
        <dbReference type="ARBA" id="ARBA00023136"/>
    </source>
</evidence>
<evidence type="ECO:0000259" key="16">
    <source>
        <dbReference type="Pfam" id="PF07715"/>
    </source>
</evidence>
<evidence type="ECO:0000256" key="3">
    <source>
        <dbReference type="ARBA" id="ARBA00022452"/>
    </source>
</evidence>
<evidence type="ECO:0000256" key="13">
    <source>
        <dbReference type="SAM" id="MobiDB-lite"/>
    </source>
</evidence>
<comment type="caution">
    <text evidence="17">The sequence shown here is derived from an EMBL/GenBank/DDBJ whole genome shotgun (WGS) entry which is preliminary data.</text>
</comment>
<evidence type="ECO:0000256" key="4">
    <source>
        <dbReference type="ARBA" id="ARBA00022496"/>
    </source>
</evidence>
<dbReference type="InterPro" id="IPR012910">
    <property type="entry name" value="Plug_dom"/>
</dbReference>
<evidence type="ECO:0000256" key="7">
    <source>
        <dbReference type="ARBA" id="ARBA00023065"/>
    </source>
</evidence>
<evidence type="ECO:0000256" key="11">
    <source>
        <dbReference type="PROSITE-ProRule" id="PRU01360"/>
    </source>
</evidence>
<dbReference type="SUPFAM" id="SSF56935">
    <property type="entry name" value="Porins"/>
    <property type="match status" value="1"/>
</dbReference>
<evidence type="ECO:0000256" key="14">
    <source>
        <dbReference type="SAM" id="SignalP"/>
    </source>
</evidence>
<keyword evidence="14" id="KW-0732">Signal</keyword>
<dbReference type="OrthoDB" id="7051185at2"/>
<feature type="chain" id="PRO_5018317131" evidence="14">
    <location>
        <begin position="29"/>
        <end position="744"/>
    </location>
</feature>
<evidence type="ECO:0000256" key="5">
    <source>
        <dbReference type="ARBA" id="ARBA00022692"/>
    </source>
</evidence>
<dbReference type="InterPro" id="IPR036942">
    <property type="entry name" value="Beta-barrel_TonB_sf"/>
</dbReference>
<keyword evidence="7" id="KW-0406">Ion transport</keyword>
<keyword evidence="5 11" id="KW-0812">Transmembrane</keyword>
<name>A0A3L9ZYU2_9GAMM</name>
<feature type="domain" description="TonB-dependent receptor-like beta-barrel" evidence="15">
    <location>
        <begin position="262"/>
        <end position="705"/>
    </location>
</feature>
<dbReference type="EMBL" id="REFJ01000007">
    <property type="protein sequence ID" value="RMA77616.1"/>
    <property type="molecule type" value="Genomic_DNA"/>
</dbReference>
<dbReference type="PANTHER" id="PTHR32552">
    <property type="entry name" value="FERRICHROME IRON RECEPTOR-RELATED"/>
    <property type="match status" value="1"/>
</dbReference>
<dbReference type="GO" id="GO:0006826">
    <property type="term" value="P:iron ion transport"/>
    <property type="evidence" value="ECO:0007669"/>
    <property type="project" value="UniProtKB-KW"/>
</dbReference>
<keyword evidence="3 11" id="KW-1134">Transmembrane beta strand</keyword>
<evidence type="ECO:0000256" key="6">
    <source>
        <dbReference type="ARBA" id="ARBA00023004"/>
    </source>
</evidence>